<proteinExistence type="inferred from homology"/>
<evidence type="ECO:0000313" key="11">
    <source>
        <dbReference type="Proteomes" id="UP000694523"/>
    </source>
</evidence>
<dbReference type="GO" id="GO:0048513">
    <property type="term" value="P:animal organ development"/>
    <property type="evidence" value="ECO:0007669"/>
    <property type="project" value="UniProtKB-ARBA"/>
</dbReference>
<dbReference type="AlphaFoldDB" id="A0A8C6WEJ1"/>
<accession>A0A8C6WEJ1</accession>
<dbReference type="PANTHER" id="PTHR12027">
    <property type="entry name" value="WNT RELATED"/>
    <property type="match status" value="1"/>
</dbReference>
<dbReference type="PRINTS" id="PR01842">
    <property type="entry name" value="WNT2PROTEIN"/>
</dbReference>
<dbReference type="GO" id="GO:0005125">
    <property type="term" value="F:cytokine activity"/>
    <property type="evidence" value="ECO:0007669"/>
    <property type="project" value="TreeGrafter"/>
</dbReference>
<comment type="similarity">
    <text evidence="2 9">Belongs to the Wnt family.</text>
</comment>
<dbReference type="PRINTS" id="PR01349">
    <property type="entry name" value="WNTPROTEIN"/>
</dbReference>
<comment type="function">
    <text evidence="9">Ligand for members of the frizzled family of seven transmembrane receptors.</text>
</comment>
<evidence type="ECO:0000256" key="4">
    <source>
        <dbReference type="ARBA" id="ARBA00022525"/>
    </source>
</evidence>
<keyword evidence="4" id="KW-0964">Secreted</keyword>
<dbReference type="Proteomes" id="UP000694523">
    <property type="component" value="Unplaced"/>
</dbReference>
<evidence type="ECO:0000313" key="10">
    <source>
        <dbReference type="Ensembl" id="ENSNMLP00000001514.1"/>
    </source>
</evidence>
<dbReference type="GO" id="GO:0030182">
    <property type="term" value="P:neuron differentiation"/>
    <property type="evidence" value="ECO:0007669"/>
    <property type="project" value="TreeGrafter"/>
</dbReference>
<evidence type="ECO:0000256" key="1">
    <source>
        <dbReference type="ARBA" id="ARBA00004498"/>
    </source>
</evidence>
<dbReference type="SMART" id="SM00097">
    <property type="entry name" value="WNT1"/>
    <property type="match status" value="1"/>
</dbReference>
<evidence type="ECO:0000256" key="7">
    <source>
        <dbReference type="ARBA" id="ARBA00023157"/>
    </source>
</evidence>
<name>A0A8C6WEJ1_9GOBI</name>
<evidence type="ECO:0000256" key="8">
    <source>
        <dbReference type="ARBA" id="ARBA00023288"/>
    </source>
</evidence>
<dbReference type="Gene3D" id="3.30.2460.20">
    <property type="match status" value="1"/>
</dbReference>
<protein>
    <recommendedName>
        <fullName evidence="9">Protein Wnt</fullName>
    </recommendedName>
</protein>
<keyword evidence="7" id="KW-1015">Disulfide bond</keyword>
<dbReference type="Pfam" id="PF00110">
    <property type="entry name" value="wnt"/>
    <property type="match status" value="1"/>
</dbReference>
<keyword evidence="11" id="KW-1185">Reference proteome</keyword>
<keyword evidence="8" id="KW-0449">Lipoprotein</keyword>
<reference evidence="10" key="1">
    <citation type="submission" date="2025-08" db="UniProtKB">
        <authorList>
            <consortium name="Ensembl"/>
        </authorList>
    </citation>
    <scope>IDENTIFICATION</scope>
</reference>
<evidence type="ECO:0000256" key="3">
    <source>
        <dbReference type="ARBA" id="ARBA00022473"/>
    </source>
</evidence>
<dbReference type="PANTHER" id="PTHR12027:SF86">
    <property type="entry name" value="PROTEIN WNT-2"/>
    <property type="match status" value="1"/>
</dbReference>
<dbReference type="InterPro" id="IPR005817">
    <property type="entry name" value="Wnt"/>
</dbReference>
<dbReference type="InterPro" id="IPR043158">
    <property type="entry name" value="Wnt_C"/>
</dbReference>
<dbReference type="InterPro" id="IPR009140">
    <property type="entry name" value="Wnt2"/>
</dbReference>
<evidence type="ECO:0000256" key="6">
    <source>
        <dbReference type="ARBA" id="ARBA00022687"/>
    </source>
</evidence>
<keyword evidence="6 9" id="KW-0879">Wnt signaling pathway</keyword>
<keyword evidence="3 9" id="KW-0217">Developmental protein</keyword>
<keyword evidence="5" id="KW-0272">Extracellular matrix</keyword>
<comment type="subcellular location">
    <subcellularLocation>
        <location evidence="1 9">Secreted</location>
        <location evidence="1 9">Extracellular space</location>
        <location evidence="1 9">Extracellular matrix</location>
    </subcellularLocation>
</comment>
<sequence>MGSLGSRLVCGLWFNSLSLCRYWALWARGCCVVSGLTPSLSAGSWALWALSCCVVSGLTPSLSAGSWALWALSCCVVSGLTPSLSAGSWARGWFMGSLGSRLVCDHVPGLVSRQRQMCRQFPAAMKVIGAGVSDWLQECQHQFRSQRWNCQTTPRDHSLFGRLLLRGSREVAFIYSISSAGVVHSVARACSQGALDSCSCDPRKHGTSRDERGAFAWGGCSDPVDHAIRFSRAFVDARERRERDARAQMNLHNNRAGRKVTMTTGRAGSGSCSLRTCWLALSDFRRTGDHLVRRYSRAVQLSINQYGTGFSEQPRRRPGKHELVYLEESPDYCVRDTQTGSLGTAGRLCNRTSRGVDSCDVMCCGRGYDTSRLQVRSKCECKFHWCCSVLCQDCEREEDAHTCKGHT</sequence>
<evidence type="ECO:0000256" key="2">
    <source>
        <dbReference type="ARBA" id="ARBA00005683"/>
    </source>
</evidence>
<dbReference type="FunFam" id="3.30.2460.20:FF:000001">
    <property type="entry name" value="Wnt homolog"/>
    <property type="match status" value="1"/>
</dbReference>
<dbReference type="GO" id="GO:0045165">
    <property type="term" value="P:cell fate commitment"/>
    <property type="evidence" value="ECO:0007669"/>
    <property type="project" value="TreeGrafter"/>
</dbReference>
<organism evidence="10 11">
    <name type="scientific">Neogobius melanostomus</name>
    <name type="common">round goby</name>
    <dbReference type="NCBI Taxonomy" id="47308"/>
    <lineage>
        <taxon>Eukaryota</taxon>
        <taxon>Metazoa</taxon>
        <taxon>Chordata</taxon>
        <taxon>Craniata</taxon>
        <taxon>Vertebrata</taxon>
        <taxon>Euteleostomi</taxon>
        <taxon>Actinopterygii</taxon>
        <taxon>Neopterygii</taxon>
        <taxon>Teleostei</taxon>
        <taxon>Neoteleostei</taxon>
        <taxon>Acanthomorphata</taxon>
        <taxon>Gobiaria</taxon>
        <taxon>Gobiiformes</taxon>
        <taxon>Gobioidei</taxon>
        <taxon>Gobiidae</taxon>
        <taxon>Benthophilinae</taxon>
        <taxon>Neogobiini</taxon>
        <taxon>Neogobius</taxon>
    </lineage>
</organism>
<dbReference type="GO" id="GO:0060070">
    <property type="term" value="P:canonical Wnt signaling pathway"/>
    <property type="evidence" value="ECO:0007669"/>
    <property type="project" value="TreeGrafter"/>
</dbReference>
<evidence type="ECO:0000256" key="5">
    <source>
        <dbReference type="ARBA" id="ARBA00022530"/>
    </source>
</evidence>
<evidence type="ECO:0000256" key="9">
    <source>
        <dbReference type="RuleBase" id="RU003500"/>
    </source>
</evidence>
<reference evidence="10" key="2">
    <citation type="submission" date="2025-09" db="UniProtKB">
        <authorList>
            <consortium name="Ensembl"/>
        </authorList>
    </citation>
    <scope>IDENTIFICATION</scope>
</reference>
<dbReference type="GO" id="GO:0005109">
    <property type="term" value="F:frizzled binding"/>
    <property type="evidence" value="ECO:0007669"/>
    <property type="project" value="TreeGrafter"/>
</dbReference>
<dbReference type="GO" id="GO:0005615">
    <property type="term" value="C:extracellular space"/>
    <property type="evidence" value="ECO:0007669"/>
    <property type="project" value="TreeGrafter"/>
</dbReference>
<dbReference type="Ensembl" id="ENSNMLT00000001736.1">
    <property type="protein sequence ID" value="ENSNMLP00000001514.1"/>
    <property type="gene ID" value="ENSNMLG00000001127.1"/>
</dbReference>